<dbReference type="Proteomes" id="UP000600865">
    <property type="component" value="Unassembled WGS sequence"/>
</dbReference>
<evidence type="ECO:0000256" key="2">
    <source>
        <dbReference type="SAM" id="Coils"/>
    </source>
</evidence>
<dbReference type="NCBIfam" id="TIGR01730">
    <property type="entry name" value="RND_mfp"/>
    <property type="match status" value="1"/>
</dbReference>
<gene>
    <name evidence="6" type="ORF">GCM10011309_27570</name>
</gene>
<organism evidence="6 7">
    <name type="scientific">Litorimonas cladophorae</name>
    <dbReference type="NCBI Taxonomy" id="1220491"/>
    <lineage>
        <taxon>Bacteria</taxon>
        <taxon>Pseudomonadati</taxon>
        <taxon>Pseudomonadota</taxon>
        <taxon>Alphaproteobacteria</taxon>
        <taxon>Maricaulales</taxon>
        <taxon>Robiginitomaculaceae</taxon>
    </lineage>
</organism>
<dbReference type="Gene3D" id="1.10.287.470">
    <property type="entry name" value="Helix hairpin bin"/>
    <property type="match status" value="1"/>
</dbReference>
<comment type="caution">
    <text evidence="6">The sequence shown here is derived from an EMBL/GenBank/DDBJ whole genome shotgun (WGS) entry which is preliminary data.</text>
</comment>
<evidence type="ECO:0000259" key="5">
    <source>
        <dbReference type="Pfam" id="PF25954"/>
    </source>
</evidence>
<evidence type="ECO:0000256" key="1">
    <source>
        <dbReference type="ARBA" id="ARBA00009477"/>
    </source>
</evidence>
<dbReference type="FunFam" id="2.40.30.170:FF:000010">
    <property type="entry name" value="Efflux RND transporter periplasmic adaptor subunit"/>
    <property type="match status" value="1"/>
</dbReference>
<sequence>MTYRFLTMLALAFAALGLSALASAQSGPSSVFVETVKERDFAVRVEALGTLEPNEVVDLTLNTADRVQSLYFDDGQRVRKGKTLLSLAQREQIALTEEAEANVDEARRQLERVERLTERNAVSQAELDESRRAMNSASARLRAVQSRQKDRVLVAPFDGILGFRQVSVGTFIRPGDTVARLIDDSEMNLEFTVPSIFLRSLKPGTQITSRTDDLPDMVFNGVIATIDNAIDPVTRSISVRATIPNPDRILMSGMFMEIVLIADPRRSLSIPEEAIQPVGPRTFVFKVVDTTTPPSVQRVEVKLGPMQGGYVEVLSGLEIRDRVVTEGVIRIRDGSEIKIEDKSILSPTKSGELRLSEKTRAGTEMSDALQSP</sequence>
<feature type="coiled-coil region" evidence="2">
    <location>
        <begin position="89"/>
        <end position="147"/>
    </location>
</feature>
<protein>
    <submittedName>
        <fullName evidence="6">MexH family multidrug efflux RND transporter periplasmic adaptor subunit</fullName>
    </submittedName>
</protein>
<evidence type="ECO:0000256" key="3">
    <source>
        <dbReference type="SAM" id="MobiDB-lite"/>
    </source>
</evidence>
<evidence type="ECO:0000256" key="4">
    <source>
        <dbReference type="SAM" id="SignalP"/>
    </source>
</evidence>
<reference evidence="6 7" key="1">
    <citation type="journal article" date="2014" name="Int. J. Syst. Evol. Microbiol.">
        <title>Complete genome sequence of Corynebacterium casei LMG S-19264T (=DSM 44701T), isolated from a smear-ripened cheese.</title>
        <authorList>
            <consortium name="US DOE Joint Genome Institute (JGI-PGF)"/>
            <person name="Walter F."/>
            <person name="Albersmeier A."/>
            <person name="Kalinowski J."/>
            <person name="Ruckert C."/>
        </authorList>
    </citation>
    <scope>NUCLEOTIDE SEQUENCE [LARGE SCALE GENOMIC DNA]</scope>
    <source>
        <strain evidence="6 7">KCTC 23968</strain>
    </source>
</reference>
<accession>A0A918KU05</accession>
<dbReference type="Gene3D" id="2.40.30.170">
    <property type="match status" value="1"/>
</dbReference>
<feature type="compositionally biased region" description="Basic and acidic residues" evidence="3">
    <location>
        <begin position="351"/>
        <end position="361"/>
    </location>
</feature>
<name>A0A918KU05_9PROT</name>
<evidence type="ECO:0000313" key="6">
    <source>
        <dbReference type="EMBL" id="GGX75991.1"/>
    </source>
</evidence>
<dbReference type="InterPro" id="IPR006143">
    <property type="entry name" value="RND_pump_MFP"/>
</dbReference>
<keyword evidence="7" id="KW-1185">Reference proteome</keyword>
<dbReference type="PANTHER" id="PTHR30469">
    <property type="entry name" value="MULTIDRUG RESISTANCE PROTEIN MDTA"/>
    <property type="match status" value="1"/>
</dbReference>
<dbReference type="Gene3D" id="2.40.50.100">
    <property type="match status" value="1"/>
</dbReference>
<dbReference type="GO" id="GO:0015562">
    <property type="term" value="F:efflux transmembrane transporter activity"/>
    <property type="evidence" value="ECO:0007669"/>
    <property type="project" value="TreeGrafter"/>
</dbReference>
<keyword evidence="2" id="KW-0175">Coiled coil</keyword>
<dbReference type="RefSeq" id="WP_233350114.1">
    <property type="nucleotide sequence ID" value="NZ_BMYV01000004.1"/>
</dbReference>
<feature type="chain" id="PRO_5037755000" evidence="4">
    <location>
        <begin position="25"/>
        <end position="372"/>
    </location>
</feature>
<evidence type="ECO:0000313" key="7">
    <source>
        <dbReference type="Proteomes" id="UP000600865"/>
    </source>
</evidence>
<dbReference type="AlphaFoldDB" id="A0A918KU05"/>
<proteinExistence type="inferred from homology"/>
<feature type="region of interest" description="Disordered" evidence="3">
    <location>
        <begin position="348"/>
        <end position="372"/>
    </location>
</feature>
<dbReference type="PANTHER" id="PTHR30469:SF16">
    <property type="entry name" value="HAE1 FAMILY EFFLUX PUMP MFP COMPONENT"/>
    <property type="match status" value="1"/>
</dbReference>
<keyword evidence="4" id="KW-0732">Signal</keyword>
<comment type="similarity">
    <text evidence="1">Belongs to the membrane fusion protein (MFP) (TC 8.A.1) family.</text>
</comment>
<dbReference type="InterPro" id="IPR058792">
    <property type="entry name" value="Beta-barrel_RND_2"/>
</dbReference>
<dbReference type="GO" id="GO:1990281">
    <property type="term" value="C:efflux pump complex"/>
    <property type="evidence" value="ECO:0007669"/>
    <property type="project" value="TreeGrafter"/>
</dbReference>
<feature type="signal peptide" evidence="4">
    <location>
        <begin position="1"/>
        <end position="24"/>
    </location>
</feature>
<dbReference type="Gene3D" id="2.40.420.20">
    <property type="match status" value="1"/>
</dbReference>
<dbReference type="Pfam" id="PF25954">
    <property type="entry name" value="Beta-barrel_RND_2"/>
    <property type="match status" value="1"/>
</dbReference>
<dbReference type="EMBL" id="BMYV01000004">
    <property type="protein sequence ID" value="GGX75991.1"/>
    <property type="molecule type" value="Genomic_DNA"/>
</dbReference>
<dbReference type="SUPFAM" id="SSF111369">
    <property type="entry name" value="HlyD-like secretion proteins"/>
    <property type="match status" value="1"/>
</dbReference>
<feature type="domain" description="CusB-like beta-barrel" evidence="5">
    <location>
        <begin position="190"/>
        <end position="261"/>
    </location>
</feature>